<proteinExistence type="predicted"/>
<protein>
    <submittedName>
        <fullName evidence="2">Helix-turn-helix domain-containing protein</fullName>
    </submittedName>
</protein>
<dbReference type="EMBL" id="CP107716">
    <property type="protein sequence ID" value="UYQ72169.1"/>
    <property type="molecule type" value="Genomic_DNA"/>
</dbReference>
<reference evidence="2" key="1">
    <citation type="submission" date="2022-10" db="EMBL/GenBank/DDBJ databases">
        <title>YIM 151497 complete genome.</title>
        <authorList>
            <person name="Chen X."/>
        </authorList>
    </citation>
    <scope>NUCLEOTIDE SEQUENCE</scope>
    <source>
        <strain evidence="2">YIM 151497</strain>
    </source>
</reference>
<evidence type="ECO:0000313" key="3">
    <source>
        <dbReference type="Proteomes" id="UP001163882"/>
    </source>
</evidence>
<keyword evidence="3" id="KW-1185">Reference proteome</keyword>
<dbReference type="SUPFAM" id="SSF47413">
    <property type="entry name" value="lambda repressor-like DNA-binding domains"/>
    <property type="match status" value="1"/>
</dbReference>
<sequence>MSNRNHRPDGAKIRELRGLAGMTQEILGIKSGVDRRTIQRAETDKPMQMESLSSIASALNVRVSEIIRTAENEDGTNAEDLAAQSLIVLRPVDSGMTLINTLEASFDGKITCEAEPTSENIDVLEAMTSAIEAMMPNPWRTPMEEPVFPLSARLRQAVSLNQQIKQLLDFGIAAFVATYTAKAQMPYYDIDTGEMYVTSRTPRELVTICRIMLAPIARSDRITLKVDDLYVPSKAPAFEPNGLEDIPF</sequence>
<dbReference type="Gene3D" id="1.10.260.40">
    <property type="entry name" value="lambda repressor-like DNA-binding domains"/>
    <property type="match status" value="1"/>
</dbReference>
<dbReference type="Pfam" id="PF13443">
    <property type="entry name" value="HTH_26"/>
    <property type="match status" value="1"/>
</dbReference>
<dbReference type="CDD" id="cd00093">
    <property type="entry name" value="HTH_XRE"/>
    <property type="match status" value="1"/>
</dbReference>
<dbReference type="Proteomes" id="UP001163882">
    <property type="component" value="Chromosome"/>
</dbReference>
<evidence type="ECO:0000259" key="1">
    <source>
        <dbReference type="PROSITE" id="PS50943"/>
    </source>
</evidence>
<feature type="domain" description="HTH cro/C1-type" evidence="1">
    <location>
        <begin position="13"/>
        <end position="66"/>
    </location>
</feature>
<evidence type="ECO:0000313" key="2">
    <source>
        <dbReference type="EMBL" id="UYQ72169.1"/>
    </source>
</evidence>
<name>A0ABY6INJ1_9HYPH</name>
<organism evidence="2 3">
    <name type="scientific">Pelagibacterium flavum</name>
    <dbReference type="NCBI Taxonomy" id="2984530"/>
    <lineage>
        <taxon>Bacteria</taxon>
        <taxon>Pseudomonadati</taxon>
        <taxon>Pseudomonadota</taxon>
        <taxon>Alphaproteobacteria</taxon>
        <taxon>Hyphomicrobiales</taxon>
        <taxon>Devosiaceae</taxon>
        <taxon>Pelagibacterium</taxon>
    </lineage>
</organism>
<accession>A0ABY6INJ1</accession>
<dbReference type="InterPro" id="IPR001387">
    <property type="entry name" value="Cro/C1-type_HTH"/>
</dbReference>
<dbReference type="RefSeq" id="WP_264225809.1">
    <property type="nucleotide sequence ID" value="NZ_CP107716.1"/>
</dbReference>
<gene>
    <name evidence="2" type="ORF">OF122_19385</name>
</gene>
<dbReference type="SMART" id="SM00530">
    <property type="entry name" value="HTH_XRE"/>
    <property type="match status" value="1"/>
</dbReference>
<dbReference type="PROSITE" id="PS50943">
    <property type="entry name" value="HTH_CROC1"/>
    <property type="match status" value="1"/>
</dbReference>
<dbReference type="InterPro" id="IPR010982">
    <property type="entry name" value="Lambda_DNA-bd_dom_sf"/>
</dbReference>